<reference evidence="1 2" key="1">
    <citation type="submission" date="2016-08" db="EMBL/GenBank/DDBJ databases">
        <authorList>
            <person name="Seilhamer J.J."/>
        </authorList>
    </citation>
    <scope>NUCLEOTIDE SEQUENCE [LARGE SCALE GENOMIC DNA]</scope>
    <source>
        <strain evidence="1 2">CFBP4690</strain>
    </source>
</reference>
<gene>
    <name evidence="1" type="ORF">XcodCFBP4690_07865</name>
</gene>
<proteinExistence type="predicted"/>
<protein>
    <submittedName>
        <fullName evidence="1">Uncharacterized protein</fullName>
    </submittedName>
</protein>
<sequence length="61" mass="6859">MAQTDDRHGPVLRLRDACASVRMRRFAHGISRRCRLIAGRMRAVQPSAPQSRVCASQQAVR</sequence>
<dbReference type="AlphaFoldDB" id="A0A2S7CTB7"/>
<dbReference type="EMBL" id="MDEC01000008">
    <property type="protein sequence ID" value="PPU64760.1"/>
    <property type="molecule type" value="Genomic_DNA"/>
</dbReference>
<evidence type="ECO:0000313" key="2">
    <source>
        <dbReference type="Proteomes" id="UP000237872"/>
    </source>
</evidence>
<accession>A0A2S7CTB7</accession>
<comment type="caution">
    <text evidence="1">The sequence shown here is derived from an EMBL/GenBank/DDBJ whole genome shotgun (WGS) entry which is preliminary data.</text>
</comment>
<dbReference type="Proteomes" id="UP000237872">
    <property type="component" value="Unassembled WGS sequence"/>
</dbReference>
<name>A0A2S7CTB7_9XANT</name>
<evidence type="ECO:0000313" key="1">
    <source>
        <dbReference type="EMBL" id="PPU64760.1"/>
    </source>
</evidence>
<organism evidence="1 2">
    <name type="scientific">Xanthomonas codiaei</name>
    <dbReference type="NCBI Taxonomy" id="56463"/>
    <lineage>
        <taxon>Bacteria</taxon>
        <taxon>Pseudomonadati</taxon>
        <taxon>Pseudomonadota</taxon>
        <taxon>Gammaproteobacteria</taxon>
        <taxon>Lysobacterales</taxon>
        <taxon>Lysobacteraceae</taxon>
        <taxon>Xanthomonas</taxon>
    </lineage>
</organism>